<comment type="subcellular location">
    <subcellularLocation>
        <location evidence="2">Cell membrane</location>
        <topology evidence="2">Multi-pass membrane protein</topology>
    </subcellularLocation>
</comment>
<name>A0AAE3L021_9FIRM</name>
<accession>A0AAE3L021</accession>
<evidence type="ECO:0000256" key="5">
    <source>
        <dbReference type="ARBA" id="ARBA00022553"/>
    </source>
</evidence>
<organism evidence="16 17">
    <name type="scientific">Irregularibacter muris</name>
    <dbReference type="NCBI Taxonomy" id="1796619"/>
    <lineage>
        <taxon>Bacteria</taxon>
        <taxon>Bacillati</taxon>
        <taxon>Bacillota</taxon>
        <taxon>Clostridia</taxon>
        <taxon>Eubacteriales</taxon>
        <taxon>Eubacteriaceae</taxon>
        <taxon>Irregularibacter</taxon>
    </lineage>
</organism>
<evidence type="ECO:0000256" key="10">
    <source>
        <dbReference type="ARBA" id="ARBA00022840"/>
    </source>
</evidence>
<dbReference type="Proteomes" id="UP001205748">
    <property type="component" value="Unassembled WGS sequence"/>
</dbReference>
<keyword evidence="10" id="KW-0067">ATP-binding</keyword>
<reference evidence="16" key="1">
    <citation type="submission" date="2022-07" db="EMBL/GenBank/DDBJ databases">
        <title>Enhanced cultured diversity of the mouse gut microbiota enables custom-made synthetic communities.</title>
        <authorList>
            <person name="Afrizal A."/>
        </authorList>
    </citation>
    <scope>NUCLEOTIDE SEQUENCE</scope>
    <source>
        <strain evidence="16">DSM 28593</strain>
    </source>
</reference>
<dbReference type="InterPro" id="IPR036097">
    <property type="entry name" value="HisK_dim/P_sf"/>
</dbReference>
<dbReference type="AlphaFoldDB" id="A0AAE3L021"/>
<dbReference type="CDD" id="cd00075">
    <property type="entry name" value="HATPase"/>
    <property type="match status" value="1"/>
</dbReference>
<keyword evidence="12" id="KW-0902">Two-component regulatory system</keyword>
<protein>
    <recommendedName>
        <fullName evidence="3">histidine kinase</fullName>
        <ecNumber evidence="3">2.7.13.3</ecNumber>
    </recommendedName>
</protein>
<dbReference type="PANTHER" id="PTHR45528">
    <property type="entry name" value="SENSOR HISTIDINE KINASE CPXA"/>
    <property type="match status" value="1"/>
</dbReference>
<dbReference type="EMBL" id="JANKAS010000019">
    <property type="protein sequence ID" value="MCR1900105.1"/>
    <property type="molecule type" value="Genomic_DNA"/>
</dbReference>
<dbReference type="GO" id="GO:0000155">
    <property type="term" value="F:phosphorelay sensor kinase activity"/>
    <property type="evidence" value="ECO:0007669"/>
    <property type="project" value="InterPro"/>
</dbReference>
<keyword evidence="7 14" id="KW-0812">Transmembrane</keyword>
<gene>
    <name evidence="16" type="ORF">NSA47_14140</name>
</gene>
<dbReference type="Gene3D" id="3.30.565.10">
    <property type="entry name" value="Histidine kinase-like ATPase, C-terminal domain"/>
    <property type="match status" value="1"/>
</dbReference>
<dbReference type="RefSeq" id="WP_257533094.1">
    <property type="nucleotide sequence ID" value="NZ_JANKAS010000019.1"/>
</dbReference>
<dbReference type="CDD" id="cd00082">
    <property type="entry name" value="HisKA"/>
    <property type="match status" value="1"/>
</dbReference>
<keyword evidence="11 14" id="KW-1133">Transmembrane helix</keyword>
<evidence type="ECO:0000256" key="1">
    <source>
        <dbReference type="ARBA" id="ARBA00000085"/>
    </source>
</evidence>
<dbReference type="PANTHER" id="PTHR45528:SF1">
    <property type="entry name" value="SENSOR HISTIDINE KINASE CPXA"/>
    <property type="match status" value="1"/>
</dbReference>
<feature type="domain" description="Histidine kinase" evidence="15">
    <location>
        <begin position="146"/>
        <end position="345"/>
    </location>
</feature>
<dbReference type="InterPro" id="IPR050398">
    <property type="entry name" value="HssS/ArlS-like"/>
</dbReference>
<dbReference type="PRINTS" id="PR00344">
    <property type="entry name" value="BCTRLSENSOR"/>
</dbReference>
<keyword evidence="6" id="KW-0808">Transferase</keyword>
<dbReference type="GO" id="GO:0005524">
    <property type="term" value="F:ATP binding"/>
    <property type="evidence" value="ECO:0007669"/>
    <property type="project" value="UniProtKB-KW"/>
</dbReference>
<dbReference type="PROSITE" id="PS50109">
    <property type="entry name" value="HIS_KIN"/>
    <property type="match status" value="1"/>
</dbReference>
<dbReference type="Gene3D" id="1.10.287.130">
    <property type="match status" value="1"/>
</dbReference>
<evidence type="ECO:0000313" key="16">
    <source>
        <dbReference type="EMBL" id="MCR1900105.1"/>
    </source>
</evidence>
<keyword evidence="13 14" id="KW-0472">Membrane</keyword>
<evidence type="ECO:0000256" key="11">
    <source>
        <dbReference type="ARBA" id="ARBA00022989"/>
    </source>
</evidence>
<comment type="catalytic activity">
    <reaction evidence="1">
        <text>ATP + protein L-histidine = ADP + protein N-phospho-L-histidine.</text>
        <dbReference type="EC" id="2.7.13.3"/>
    </reaction>
</comment>
<evidence type="ECO:0000256" key="7">
    <source>
        <dbReference type="ARBA" id="ARBA00022692"/>
    </source>
</evidence>
<evidence type="ECO:0000256" key="4">
    <source>
        <dbReference type="ARBA" id="ARBA00022475"/>
    </source>
</evidence>
<keyword evidence="5" id="KW-0597">Phosphoprotein</keyword>
<keyword evidence="9 16" id="KW-0418">Kinase</keyword>
<evidence type="ECO:0000256" key="8">
    <source>
        <dbReference type="ARBA" id="ARBA00022741"/>
    </source>
</evidence>
<feature type="transmembrane region" description="Helical" evidence="14">
    <location>
        <begin position="55"/>
        <end position="76"/>
    </location>
</feature>
<evidence type="ECO:0000256" key="6">
    <source>
        <dbReference type="ARBA" id="ARBA00022679"/>
    </source>
</evidence>
<proteinExistence type="predicted"/>
<evidence type="ECO:0000256" key="9">
    <source>
        <dbReference type="ARBA" id="ARBA00022777"/>
    </source>
</evidence>
<keyword evidence="8" id="KW-0547">Nucleotide-binding</keyword>
<evidence type="ECO:0000259" key="15">
    <source>
        <dbReference type="PROSITE" id="PS50109"/>
    </source>
</evidence>
<dbReference type="InterPro" id="IPR003661">
    <property type="entry name" value="HisK_dim/P_dom"/>
</dbReference>
<dbReference type="SUPFAM" id="SSF55874">
    <property type="entry name" value="ATPase domain of HSP90 chaperone/DNA topoisomerase II/histidine kinase"/>
    <property type="match status" value="1"/>
</dbReference>
<dbReference type="SMART" id="SM00387">
    <property type="entry name" value="HATPase_c"/>
    <property type="match status" value="1"/>
</dbReference>
<feature type="transmembrane region" description="Helical" evidence="14">
    <location>
        <begin position="7"/>
        <end position="25"/>
    </location>
</feature>
<dbReference type="GO" id="GO:0005886">
    <property type="term" value="C:plasma membrane"/>
    <property type="evidence" value="ECO:0007669"/>
    <property type="project" value="UniProtKB-SubCell"/>
</dbReference>
<dbReference type="SUPFAM" id="SSF47384">
    <property type="entry name" value="Homodimeric domain of signal transducing histidine kinase"/>
    <property type="match status" value="1"/>
</dbReference>
<dbReference type="InterPro" id="IPR004358">
    <property type="entry name" value="Sig_transdc_His_kin-like_C"/>
</dbReference>
<dbReference type="SMART" id="SM00388">
    <property type="entry name" value="HisKA"/>
    <property type="match status" value="1"/>
</dbReference>
<sequence length="345" mass="40154">MKKKKVFITIFLVNFILFFLLYKMIDGIYYREISKLMDLGTYGYDGSMIIYENKYLVWIFIVLWSIIPSSIFTYIYNQRERTFLKYIEMVQSKLESLSKGDYSLSIDEVSSLGVLHDELYKLVLELRESKELAIRDKLKIKENLEDISHQIKTPLASIEILLELCRENQNERDLAKIDEELSKVNHLISSMLTLARLDVNQIEFKSEEFSIKEAINASIESLETQIRENSIKITVEGEDFIIIGDFYWMVETLINIMKNSIEYGKSQVHIVTRKTNVYSEIVIKDDGEGFTKEDLNKLFQRFYKSKNSTTGAGIGLNLAKNILEKHHGTITAENDSGGRFILKFY</sequence>
<evidence type="ECO:0000256" key="3">
    <source>
        <dbReference type="ARBA" id="ARBA00012438"/>
    </source>
</evidence>
<dbReference type="InterPro" id="IPR003594">
    <property type="entry name" value="HATPase_dom"/>
</dbReference>
<evidence type="ECO:0000256" key="14">
    <source>
        <dbReference type="SAM" id="Phobius"/>
    </source>
</evidence>
<dbReference type="InterPro" id="IPR005467">
    <property type="entry name" value="His_kinase_dom"/>
</dbReference>
<comment type="caution">
    <text evidence="16">The sequence shown here is derived from an EMBL/GenBank/DDBJ whole genome shotgun (WGS) entry which is preliminary data.</text>
</comment>
<evidence type="ECO:0000256" key="2">
    <source>
        <dbReference type="ARBA" id="ARBA00004651"/>
    </source>
</evidence>
<dbReference type="Pfam" id="PF00512">
    <property type="entry name" value="HisKA"/>
    <property type="match status" value="1"/>
</dbReference>
<keyword evidence="17" id="KW-1185">Reference proteome</keyword>
<evidence type="ECO:0000256" key="12">
    <source>
        <dbReference type="ARBA" id="ARBA00023012"/>
    </source>
</evidence>
<dbReference type="InterPro" id="IPR036890">
    <property type="entry name" value="HATPase_C_sf"/>
</dbReference>
<dbReference type="Pfam" id="PF02518">
    <property type="entry name" value="HATPase_c"/>
    <property type="match status" value="1"/>
</dbReference>
<evidence type="ECO:0000313" key="17">
    <source>
        <dbReference type="Proteomes" id="UP001205748"/>
    </source>
</evidence>
<keyword evidence="4" id="KW-1003">Cell membrane</keyword>
<evidence type="ECO:0000256" key="13">
    <source>
        <dbReference type="ARBA" id="ARBA00023136"/>
    </source>
</evidence>
<dbReference type="EC" id="2.7.13.3" evidence="3"/>